<dbReference type="OrthoDB" id="9814800at2"/>
<dbReference type="InterPro" id="IPR023155">
    <property type="entry name" value="Cyt_c-552/4"/>
</dbReference>
<accession>A0A0G2ZBR0</accession>
<feature type="domain" description="Cytochrome c-552/4" evidence="2">
    <location>
        <begin position="116"/>
        <end position="160"/>
    </location>
</feature>
<proteinExistence type="predicted"/>
<gene>
    <name evidence="3" type="ORF">IX53_06425</name>
</gene>
<evidence type="ECO:0000313" key="3">
    <source>
        <dbReference type="EMBL" id="AKI97511.1"/>
    </source>
</evidence>
<dbReference type="PATRIC" id="fig|1330330.3.peg.1301"/>
<name>A0A0G2ZBR0_9BACT</name>
<dbReference type="InterPro" id="IPR036280">
    <property type="entry name" value="Multihaem_cyt_sf"/>
</dbReference>
<evidence type="ECO:0000313" key="4">
    <source>
        <dbReference type="Proteomes" id="UP000035159"/>
    </source>
</evidence>
<protein>
    <recommendedName>
        <fullName evidence="2">Cytochrome c-552/4 domain-containing protein</fullName>
    </recommendedName>
</protein>
<evidence type="ECO:0000256" key="1">
    <source>
        <dbReference type="ARBA" id="ARBA00022729"/>
    </source>
</evidence>
<keyword evidence="1" id="KW-0732">Signal</keyword>
<keyword evidence="4" id="KW-1185">Reference proteome</keyword>
<dbReference type="PANTHER" id="PTHR35038">
    <property type="entry name" value="DISSIMILATORY SULFITE REDUCTASE SIRA"/>
    <property type="match status" value="1"/>
</dbReference>
<dbReference type="InterPro" id="IPR051829">
    <property type="entry name" value="Multiheme_Cytochr_ET"/>
</dbReference>
<dbReference type="EMBL" id="CP011232">
    <property type="protein sequence ID" value="AKI97511.1"/>
    <property type="molecule type" value="Genomic_DNA"/>
</dbReference>
<dbReference type="Pfam" id="PF13435">
    <property type="entry name" value="Cytochrome_C554"/>
    <property type="match status" value="1"/>
</dbReference>
<dbReference type="KEGG" id="kpf:IX53_06425"/>
<dbReference type="Gene3D" id="1.10.1130.10">
    <property type="entry name" value="Flavocytochrome C3, Chain A"/>
    <property type="match status" value="2"/>
</dbReference>
<dbReference type="RefSeq" id="WP_047754646.1">
    <property type="nucleotide sequence ID" value="NZ_CAJUHA010000003.1"/>
</dbReference>
<sequence length="340" mass="37882">MRALLLVVFFSLLFCITIASEYVGSETCFQCHPGKYNDWKVSGHPYKLRPAEIAKYAPLPLPRGYSWDDVSYVIGGYKWKARYIDKEGYIITTLKDGTKGENQYNMMTGEWVDYHPGEKKAYSCGACHTTGYSSEGHQDNLPGVVGTWEFGGIGCEACHGPGYEHVASGGEVKPVVEEDSSLCGQCHVRGDPNTIPASKGFIRHHEQYNEMMASPHADVLNCVTCHDPHKRAEFSIKYDCATCHGNEAEAFEKTEMAQVGVDCIDCHMPKASKSAVAFGPYEADIRSHLCEINTDPEARMFSEDGKFANSFITLDFACLTCHSNKDIFWAAEYAKDFHKK</sequence>
<reference evidence="3 4" key="1">
    <citation type="submission" date="2015-04" db="EMBL/GenBank/DDBJ databases">
        <title>Complete Genome Sequence of Kosmotoga pacifica SLHLJ1.</title>
        <authorList>
            <person name="Jiang L.J."/>
            <person name="Shao Z.Z."/>
            <person name="Jebbar M."/>
        </authorList>
    </citation>
    <scope>NUCLEOTIDE SEQUENCE [LARGE SCALE GENOMIC DNA]</scope>
    <source>
        <strain evidence="3 4">SLHLJ1</strain>
    </source>
</reference>
<dbReference type="PANTHER" id="PTHR35038:SF8">
    <property type="entry name" value="C-TYPE POLYHEME CYTOCHROME OMCC"/>
    <property type="match status" value="1"/>
</dbReference>
<dbReference type="SUPFAM" id="SSF48695">
    <property type="entry name" value="Multiheme cytochromes"/>
    <property type="match status" value="1"/>
</dbReference>
<dbReference type="Proteomes" id="UP000035159">
    <property type="component" value="Chromosome"/>
</dbReference>
<evidence type="ECO:0000259" key="2">
    <source>
        <dbReference type="Pfam" id="PF13435"/>
    </source>
</evidence>
<dbReference type="AlphaFoldDB" id="A0A0G2ZBR0"/>
<organism evidence="3 4">
    <name type="scientific">Kosmotoga pacifica</name>
    <dbReference type="NCBI Taxonomy" id="1330330"/>
    <lineage>
        <taxon>Bacteria</taxon>
        <taxon>Thermotogati</taxon>
        <taxon>Thermotogota</taxon>
        <taxon>Thermotogae</taxon>
        <taxon>Kosmotogales</taxon>
        <taxon>Kosmotogaceae</taxon>
        <taxon>Kosmotoga</taxon>
    </lineage>
</organism>